<accession>A0ABX1DBE6</accession>
<evidence type="ECO:0000313" key="1">
    <source>
        <dbReference type="EMBL" id="NJX15692.1"/>
    </source>
</evidence>
<dbReference type="Proteomes" id="UP000760545">
    <property type="component" value="Unassembled WGS sequence"/>
</dbReference>
<proteinExistence type="predicted"/>
<protein>
    <submittedName>
        <fullName evidence="1">Uncharacterized protein</fullName>
    </submittedName>
</protein>
<organism evidence="1 2">
    <name type="scientific">Tamlana crocina</name>
    <dbReference type="NCBI Taxonomy" id="393006"/>
    <lineage>
        <taxon>Bacteria</taxon>
        <taxon>Pseudomonadati</taxon>
        <taxon>Bacteroidota</taxon>
        <taxon>Flavobacteriia</taxon>
        <taxon>Flavobacteriales</taxon>
        <taxon>Flavobacteriaceae</taxon>
        <taxon>Tamlana</taxon>
    </lineage>
</organism>
<name>A0ABX1DBE6_9FLAO</name>
<comment type="caution">
    <text evidence="1">The sequence shown here is derived from an EMBL/GenBank/DDBJ whole genome shotgun (WGS) entry which is preliminary data.</text>
</comment>
<dbReference type="RefSeq" id="WP_167917921.1">
    <property type="nucleotide sequence ID" value="NZ_JAAVJS010000011.1"/>
</dbReference>
<evidence type="ECO:0000313" key="2">
    <source>
        <dbReference type="Proteomes" id="UP000760545"/>
    </source>
</evidence>
<dbReference type="EMBL" id="JAAVJS010000011">
    <property type="protein sequence ID" value="NJX15692.1"/>
    <property type="molecule type" value="Genomic_DNA"/>
</dbReference>
<sequence length="53" mass="6040">MKISKAQNTCFEQKLSSTYFDNDRGSSNNAHPDAYNEDKIKLLLTLTEEITSQ</sequence>
<gene>
    <name evidence="1" type="ORF">HC176_09335</name>
</gene>
<keyword evidence="2" id="KW-1185">Reference proteome</keyword>
<reference evidence="1 2" key="1">
    <citation type="submission" date="2020-03" db="EMBL/GenBank/DDBJ databases">
        <title>Tamlana sp. nov, isolated from XXX.</title>
        <authorList>
            <person name="Cao W.R."/>
        </authorList>
    </citation>
    <scope>NUCLEOTIDE SEQUENCE [LARGE SCALE GENOMIC DNA]</scope>
    <source>
        <strain evidence="1 2">HST1-43</strain>
    </source>
</reference>